<organism evidence="2 3">
    <name type="scientific">Streptococcus gallolyticus</name>
    <dbReference type="NCBI Taxonomy" id="315405"/>
    <lineage>
        <taxon>Bacteria</taxon>
        <taxon>Bacillati</taxon>
        <taxon>Bacillota</taxon>
        <taxon>Bacilli</taxon>
        <taxon>Lactobacillales</taxon>
        <taxon>Streptococcaceae</taxon>
        <taxon>Streptococcus</taxon>
    </lineage>
</organism>
<reference evidence="2 3" key="1">
    <citation type="submission" date="2018-06" db="EMBL/GenBank/DDBJ databases">
        <authorList>
            <consortium name="Pathogen Informatics"/>
            <person name="Doyle S."/>
        </authorList>
    </citation>
    <scope>NUCLEOTIDE SEQUENCE [LARGE SCALE GENOMIC DNA]</scope>
    <source>
        <strain evidence="2 3">NCTC13767</strain>
    </source>
</reference>
<dbReference type="GO" id="GO:0008982">
    <property type="term" value="F:protein-N(PI)-phosphohistidine-sugar phosphotransferase activity"/>
    <property type="evidence" value="ECO:0007669"/>
    <property type="project" value="InterPro"/>
</dbReference>
<dbReference type="SUPFAM" id="SSF52794">
    <property type="entry name" value="PTS system IIB component-like"/>
    <property type="match status" value="1"/>
</dbReference>
<dbReference type="Gene3D" id="3.40.50.2300">
    <property type="match status" value="1"/>
</dbReference>
<proteinExistence type="predicted"/>
<protein>
    <submittedName>
        <fullName evidence="2">PTS system mannitol-specific transporter subunit IIBC</fullName>
        <ecNumber evidence="2">2.7.1.-</ecNumber>
    </submittedName>
</protein>
<evidence type="ECO:0000256" key="1">
    <source>
        <dbReference type="ARBA" id="ARBA00022679"/>
    </source>
</evidence>
<name>A0A380K709_9STRE</name>
<evidence type="ECO:0000313" key="3">
    <source>
        <dbReference type="Proteomes" id="UP000254510"/>
    </source>
</evidence>
<dbReference type="InterPro" id="IPR036095">
    <property type="entry name" value="PTS_EIIB-like_sf"/>
</dbReference>
<keyword evidence="1 2" id="KW-0808">Transferase</keyword>
<accession>A0A380K709</accession>
<evidence type="ECO:0000313" key="2">
    <source>
        <dbReference type="EMBL" id="SUN60731.1"/>
    </source>
</evidence>
<dbReference type="EMBL" id="UHFM01000006">
    <property type="protein sequence ID" value="SUN60731.1"/>
    <property type="molecule type" value="Genomic_DNA"/>
</dbReference>
<dbReference type="AlphaFoldDB" id="A0A380K709"/>
<dbReference type="GO" id="GO:0009401">
    <property type="term" value="P:phosphoenolpyruvate-dependent sugar phosphotransferase system"/>
    <property type="evidence" value="ECO:0007669"/>
    <property type="project" value="InterPro"/>
</dbReference>
<dbReference type="Proteomes" id="UP000254510">
    <property type="component" value="Unassembled WGS sequence"/>
</dbReference>
<sequence>MEASILRDKVKKAGLDIPVSNKAISNLTDTPNTLIVTQEELAERAA</sequence>
<dbReference type="EC" id="2.7.1.-" evidence="2"/>
<gene>
    <name evidence="2" type="primary">mtlA_3</name>
    <name evidence="2" type="ORF">NCTC13767_02019</name>
</gene>